<dbReference type="OrthoDB" id="244285at2"/>
<sequence>MKTSLIGYPRVGRLRELKFATEKYFRQEITVDELEATAQAIRKDQWLKQAQAGIDFIPVNDFSYYDNLLDAAFQLNIIPKRYQELELSDLDTYFALAKGYQGPAGDVKALAMKKWFNTNYHYIVPEFDKDTEIRFHTERLKAIIEEAKALKISGKVVFPGPFTLLKLSRYRGQSQAQDFLTGLITAYQDLVKLLNTEAIQWLQLDEPYLVHDLTHEDIKLFKDLYQGLLSQKDQLKVLVNTYFGDVRDVYQELTNLAIDGIGLDFIEGKKSQELVEHYGFPKDKTLFLGLVNGKNIWRNNYQSSLALIKDLKSQGIDLVLSTSCSLLHVPYSLENESALAEKYQKHFAFAEEKLGELNDLSQLIDTDFHNDPRFQANQALFTDRPDSYDPKVQERLAAIPQTAYQRSIPFDEREKAQKAFFNLPLFPTTTIGSFPQTKEVKLKRKAFKNGEISQADYQNFLKEKIKDTVHLQEELGLDVLVHGEFERNDMVEYFGEQLNGVLFTEKAWVQSYGTRCVKPPIIWGDVSRAQSMTVSWSVYAQSLTRKPMKGMLTGPVTILNWSFPREDISVKESTLQLALAIRDEVLDLEANGIRIIQVDEAALREKLPLRQSDWYTEYLDWAIPAFRLVHSGCHKETQIHTHMCYSEFTDIIPAIDAMDADVITFEASRSNLEILDSLKENHFTTEVGPGVYDIHSPRIPSVGEIKEALDKMLEKVKPEKLWVNPDCGLKTRGEKETQASLKHLVQATKELRHENQGIV</sequence>
<feature type="binding site" evidence="12">
    <location>
        <position position="644"/>
    </location>
    <ligand>
        <name>Zn(2+)</name>
        <dbReference type="ChEBI" id="CHEBI:29105"/>
        <label>1</label>
        <note>catalytic</note>
    </ligand>
</feature>
<dbReference type="Gene3D" id="3.20.20.210">
    <property type="match status" value="2"/>
</dbReference>
<dbReference type="GO" id="GO:0003871">
    <property type="term" value="F:5-methyltetrahydropteroyltriglutamate-homocysteine S-methyltransferase activity"/>
    <property type="evidence" value="ECO:0007669"/>
    <property type="project" value="UniProtKB-UniRule"/>
</dbReference>
<evidence type="ECO:0000256" key="5">
    <source>
        <dbReference type="ARBA" id="ARBA00022605"/>
    </source>
</evidence>
<organism evidence="18 19">
    <name type="scientific">Aerococcus urinae</name>
    <dbReference type="NCBI Taxonomy" id="1376"/>
    <lineage>
        <taxon>Bacteria</taxon>
        <taxon>Bacillati</taxon>
        <taxon>Bacillota</taxon>
        <taxon>Bacilli</taxon>
        <taxon>Lactobacillales</taxon>
        <taxon>Aerococcaceae</taxon>
        <taxon>Aerococcus</taxon>
    </lineage>
</organism>
<proteinExistence type="inferred from homology"/>
<feature type="binding site" evidence="10 11">
    <location>
        <position position="599"/>
    </location>
    <ligand>
        <name>L-homocysteine</name>
        <dbReference type="ChEBI" id="CHEBI:58199"/>
    </ligand>
</feature>
<feature type="binding site" evidence="10 11">
    <location>
        <position position="599"/>
    </location>
    <ligand>
        <name>L-methionine</name>
        <dbReference type="ChEBI" id="CHEBI:57844"/>
    </ligand>
</feature>
<feature type="binding site" evidence="12">
    <location>
        <position position="642"/>
    </location>
    <ligand>
        <name>Zn(2+)</name>
        <dbReference type="ChEBI" id="CHEBI:29105"/>
        <label>1</label>
        <note>catalytic</note>
    </ligand>
</feature>
<feature type="binding site" evidence="10 11">
    <location>
        <begin position="515"/>
        <end position="516"/>
    </location>
    <ligand>
        <name>5-methyltetrahydropteroyltri-L-glutamate</name>
        <dbReference type="ChEBI" id="CHEBI:58207"/>
    </ligand>
</feature>
<comment type="similarity">
    <text evidence="3 10">Belongs to the vitamin-B12 independent methionine synthase family.</text>
</comment>
<keyword evidence="6 10" id="KW-0808">Transferase</keyword>
<feature type="binding site" evidence="10">
    <location>
        <position position="666"/>
    </location>
    <ligand>
        <name>Zn(2+)</name>
        <dbReference type="ChEBI" id="CHEBI:29105"/>
        <note>catalytic</note>
    </ligand>
</feature>
<evidence type="ECO:0000256" key="8">
    <source>
        <dbReference type="ARBA" id="ARBA00022833"/>
    </source>
</evidence>
<dbReference type="AlphaFoldDB" id="A0A0X8FDE5"/>
<keyword evidence="10" id="KW-0677">Repeat</keyword>
<feature type="binding site" evidence="10">
    <location>
        <position position="605"/>
    </location>
    <ligand>
        <name>5-methyltetrahydropteroyltri-L-glutamate</name>
        <dbReference type="ChEBI" id="CHEBI:58207"/>
    </ligand>
</feature>
<keyword evidence="8 10" id="KW-0862">Zinc</keyword>
<feature type="binding site" evidence="10">
    <location>
        <position position="484"/>
    </location>
    <ligand>
        <name>L-homocysteine</name>
        <dbReference type="ChEBI" id="CHEBI:58199"/>
    </ligand>
</feature>
<dbReference type="GO" id="GO:0032259">
    <property type="term" value="P:methylation"/>
    <property type="evidence" value="ECO:0007669"/>
    <property type="project" value="UniProtKB-KW"/>
</dbReference>
<dbReference type="GO" id="GO:0008270">
    <property type="term" value="F:zinc ion binding"/>
    <property type="evidence" value="ECO:0007669"/>
    <property type="project" value="InterPro"/>
</dbReference>
<dbReference type="InterPro" id="IPR013215">
    <property type="entry name" value="Cbl-indep_Met_Synth_N"/>
</dbReference>
<comment type="cofactor">
    <cofactor evidence="12">
        <name>Zn(2+)</name>
        <dbReference type="ChEBI" id="CHEBI:29105"/>
    </cofactor>
    <text evidence="12">Binds 2 Zn(2+) ions per subunit.</text>
</comment>
<keyword evidence="9 10" id="KW-0486">Methionine biosynthesis</keyword>
<feature type="domain" description="Cobalamin-independent methionine synthase MetE C-terminal/archaeal" evidence="15">
    <location>
        <begin position="426"/>
        <end position="749"/>
    </location>
</feature>
<keyword evidence="14" id="KW-0175">Coiled coil</keyword>
<dbReference type="GeneID" id="35768330"/>
<dbReference type="Proteomes" id="UP000594771">
    <property type="component" value="Chromosome"/>
</dbReference>
<evidence type="ECO:0000256" key="2">
    <source>
        <dbReference type="ARBA" id="ARBA00004681"/>
    </source>
</evidence>
<dbReference type="NCBIfam" id="NF003556">
    <property type="entry name" value="PRK05222.1"/>
    <property type="match status" value="1"/>
</dbReference>
<feature type="binding site" evidence="10 11">
    <location>
        <position position="484"/>
    </location>
    <ligand>
        <name>L-methionine</name>
        <dbReference type="ChEBI" id="CHEBI:57844"/>
    </ligand>
</feature>
<feature type="domain" description="Cobalamin-independent methionine synthase MetE N-terminal" evidence="16">
    <location>
        <begin position="3"/>
        <end position="313"/>
    </location>
</feature>
<accession>A0A0X8FDE5</accession>
<evidence type="ECO:0000256" key="7">
    <source>
        <dbReference type="ARBA" id="ARBA00022723"/>
    </source>
</evidence>
<reference evidence="18 19" key="1">
    <citation type="submission" date="2020-12" db="EMBL/GenBank/DDBJ databases">
        <title>FDA dAtabase for Regulatory Grade micrObial Sequences (FDA-ARGOS): Supporting development and validation of Infectious Disease Dx tests.</title>
        <authorList>
            <person name="Sproer C."/>
            <person name="Gronow S."/>
            <person name="Severitt S."/>
            <person name="Schroder I."/>
            <person name="Tallon L."/>
            <person name="Sadzewicz L."/>
            <person name="Zhao X."/>
            <person name="Boylan J."/>
            <person name="Ott S."/>
            <person name="Bowen H."/>
            <person name="Vavikolanu K."/>
            <person name="Mehta A."/>
            <person name="Aluvathingal J."/>
            <person name="Nadendla S."/>
            <person name="Lowell S."/>
            <person name="Myers T."/>
            <person name="Yan Y."/>
            <person name="Sichtig H."/>
        </authorList>
    </citation>
    <scope>NUCLEOTIDE SEQUENCE [LARGE SCALE GENOMIC DNA]</scope>
    <source>
        <strain evidence="18 19">FDAARGOS_911</strain>
    </source>
</reference>
<evidence type="ECO:0000256" key="6">
    <source>
        <dbReference type="ARBA" id="ARBA00022679"/>
    </source>
</evidence>
<feature type="active site" description="Proton donor" evidence="10 13">
    <location>
        <position position="695"/>
    </location>
</feature>
<feature type="binding site" evidence="10">
    <location>
        <begin position="15"/>
        <end position="18"/>
    </location>
    <ligand>
        <name>5-methyltetrahydropteroyltri-L-glutamate</name>
        <dbReference type="ChEBI" id="CHEBI:58207"/>
    </ligand>
</feature>
<dbReference type="Pfam" id="PF08267">
    <property type="entry name" value="Meth_synt_1"/>
    <property type="match status" value="1"/>
</dbReference>
<evidence type="ECO:0000313" key="20">
    <source>
        <dbReference type="Proteomes" id="UP001069145"/>
    </source>
</evidence>
<feature type="binding site" evidence="12">
    <location>
        <position position="727"/>
    </location>
    <ligand>
        <name>Zn(2+)</name>
        <dbReference type="ChEBI" id="CHEBI:29105"/>
        <label>1</label>
        <note>catalytic</note>
    </ligand>
</feature>
<comment type="catalytic activity">
    <reaction evidence="10">
        <text>5-methyltetrahydropteroyltri-L-glutamate + L-homocysteine = tetrahydropteroyltri-L-glutamate + L-methionine</text>
        <dbReference type="Rhea" id="RHEA:21196"/>
        <dbReference type="ChEBI" id="CHEBI:57844"/>
        <dbReference type="ChEBI" id="CHEBI:58140"/>
        <dbReference type="ChEBI" id="CHEBI:58199"/>
        <dbReference type="ChEBI" id="CHEBI:58207"/>
        <dbReference type="EC" id="2.1.1.14"/>
    </reaction>
</comment>
<dbReference type="InterPro" id="IPR002629">
    <property type="entry name" value="Met_Synth_C/arc"/>
</dbReference>
<feature type="binding site" evidence="10">
    <location>
        <position position="642"/>
    </location>
    <ligand>
        <name>Zn(2+)</name>
        <dbReference type="ChEBI" id="CHEBI:29105"/>
        <note>catalytic</note>
    </ligand>
</feature>
<keyword evidence="4 10" id="KW-0489">Methyltransferase</keyword>
<feature type="coiled-coil region" evidence="14">
    <location>
        <begin position="333"/>
        <end position="360"/>
    </location>
</feature>
<dbReference type="InterPro" id="IPR038071">
    <property type="entry name" value="UROD/MetE-like_sf"/>
</dbReference>
<evidence type="ECO:0000256" key="1">
    <source>
        <dbReference type="ARBA" id="ARBA00002777"/>
    </source>
</evidence>
<dbReference type="SUPFAM" id="SSF51726">
    <property type="entry name" value="UROD/MetE-like"/>
    <property type="match status" value="2"/>
</dbReference>
<comment type="cofactor">
    <cofactor evidence="10">
        <name>Zn(2+)</name>
        <dbReference type="ChEBI" id="CHEBI:29105"/>
    </cofactor>
    <text evidence="10">Binds 1 zinc ion per subunit.</text>
</comment>
<name>A0A0X8FDE5_9LACT</name>
<dbReference type="EMBL" id="JAOTML010000004">
    <property type="protein sequence ID" value="MCY3053315.1"/>
    <property type="molecule type" value="Genomic_DNA"/>
</dbReference>
<evidence type="ECO:0000256" key="14">
    <source>
        <dbReference type="SAM" id="Coils"/>
    </source>
</evidence>
<feature type="binding site" evidence="11">
    <location>
        <position position="18"/>
    </location>
    <ligand>
        <name>5-methyltetrahydropteroyltri-L-glutamate</name>
        <dbReference type="ChEBI" id="CHEBI:58207"/>
    </ligand>
</feature>
<dbReference type="PANTHER" id="PTHR30519">
    <property type="entry name" value="5-METHYLTETRAHYDROPTEROYLTRIGLUTAMATE--HOMOCYSTEINE METHYLTRANSFERASE"/>
    <property type="match status" value="1"/>
</dbReference>
<keyword evidence="20" id="KW-1185">Reference proteome</keyword>
<dbReference type="HAMAP" id="MF_00172">
    <property type="entry name" value="Meth_synth"/>
    <property type="match status" value="1"/>
</dbReference>
<feature type="binding site" evidence="10">
    <location>
        <position position="644"/>
    </location>
    <ligand>
        <name>Zn(2+)</name>
        <dbReference type="ChEBI" id="CHEBI:29105"/>
        <note>catalytic</note>
    </ligand>
</feature>
<feature type="binding site" evidence="11">
    <location>
        <position position="119"/>
    </location>
    <ligand>
        <name>5-methyltetrahydropteroyltri-L-glutamate</name>
        <dbReference type="ChEBI" id="CHEBI:58207"/>
    </ligand>
</feature>
<evidence type="ECO:0000313" key="18">
    <source>
        <dbReference type="EMBL" id="QPS01459.1"/>
    </source>
</evidence>
<evidence type="ECO:0000256" key="3">
    <source>
        <dbReference type="ARBA" id="ARBA00009553"/>
    </source>
</evidence>
<comment type="pathway">
    <text evidence="2 10">Amino-acid biosynthesis; L-methionine biosynthesis via de novo pathway; L-methionine from L-homocysteine (MetE route): step 1/1.</text>
</comment>
<evidence type="ECO:0000256" key="12">
    <source>
        <dbReference type="PIRSR" id="PIRSR000382-2"/>
    </source>
</evidence>
<feature type="binding site" evidence="10">
    <location>
        <position position="114"/>
    </location>
    <ligand>
        <name>5-methyltetrahydropteroyltri-L-glutamate</name>
        <dbReference type="ChEBI" id="CHEBI:58207"/>
    </ligand>
</feature>
<reference evidence="17" key="2">
    <citation type="submission" date="2022-09" db="EMBL/GenBank/DDBJ databases">
        <title>Aerococcus urinae taxonomy study.</title>
        <authorList>
            <person name="Christensen J."/>
            <person name="Senneby E."/>
        </authorList>
    </citation>
    <scope>NUCLEOTIDE SEQUENCE</scope>
    <source>
        <strain evidence="17">NLD-066-U95</strain>
    </source>
</reference>
<dbReference type="EMBL" id="CP065662">
    <property type="protein sequence ID" value="QPS01459.1"/>
    <property type="molecule type" value="Genomic_DNA"/>
</dbReference>
<dbReference type="GO" id="GO:0009086">
    <property type="term" value="P:methionine biosynthetic process"/>
    <property type="evidence" value="ECO:0007669"/>
    <property type="project" value="UniProtKB-UniRule"/>
</dbReference>
<feature type="binding site" evidence="12">
    <location>
        <position position="666"/>
    </location>
    <ligand>
        <name>Zn(2+)</name>
        <dbReference type="ChEBI" id="CHEBI:29105"/>
        <label>1</label>
        <note>catalytic</note>
    </ligand>
</feature>
<evidence type="ECO:0000256" key="11">
    <source>
        <dbReference type="PIRSR" id="PIRSR000382-1"/>
    </source>
</evidence>
<protein>
    <recommendedName>
        <fullName evidence="10">5-methyltetrahydropteroyltriglutamate--homocysteine methyltransferase</fullName>
        <ecNumber evidence="10">2.1.1.14</ecNumber>
    </recommendedName>
    <alternativeName>
        <fullName evidence="10">Cobalamin-independent methionine synthase</fullName>
    </alternativeName>
    <alternativeName>
        <fullName evidence="10">Methionine synthase, vitamin-B12 independent isozyme</fullName>
    </alternativeName>
</protein>
<evidence type="ECO:0000259" key="15">
    <source>
        <dbReference type="Pfam" id="PF01717"/>
    </source>
</evidence>
<dbReference type="PIRSF" id="PIRSF000382">
    <property type="entry name" value="MeTrfase_B12_ind"/>
    <property type="match status" value="1"/>
</dbReference>
<evidence type="ECO:0000256" key="9">
    <source>
        <dbReference type="ARBA" id="ARBA00023167"/>
    </source>
</evidence>
<keyword evidence="7 10" id="KW-0479">Metal-binding</keyword>
<gene>
    <name evidence="10 18" type="primary">metE</name>
    <name evidence="18" type="ORF">I6G68_08820</name>
    <name evidence="17" type="ORF">ODY43_04845</name>
</gene>
<dbReference type="NCBIfam" id="TIGR01371">
    <property type="entry name" value="met_syn_B12ind"/>
    <property type="match status" value="1"/>
</dbReference>
<dbReference type="Proteomes" id="UP001069145">
    <property type="component" value="Unassembled WGS sequence"/>
</dbReference>
<evidence type="ECO:0000256" key="4">
    <source>
        <dbReference type="ARBA" id="ARBA00022603"/>
    </source>
</evidence>
<evidence type="ECO:0000313" key="17">
    <source>
        <dbReference type="EMBL" id="MCY3053315.1"/>
    </source>
</evidence>
<evidence type="ECO:0000259" key="16">
    <source>
        <dbReference type="Pfam" id="PF08267"/>
    </source>
</evidence>
<dbReference type="UniPathway" id="UPA00051">
    <property type="reaction ID" value="UER00082"/>
</dbReference>
<dbReference type="EC" id="2.1.1.14" evidence="10"/>
<dbReference type="CDD" id="cd03312">
    <property type="entry name" value="CIMS_N_terminal_like"/>
    <property type="match status" value="1"/>
</dbReference>
<dbReference type="KEGG" id="aun:AWM73_01235"/>
<dbReference type="InterPro" id="IPR006276">
    <property type="entry name" value="Cobalamin-indep_Met_synthase"/>
</dbReference>
<keyword evidence="5 10" id="KW-0028">Amino-acid biosynthesis</keyword>
<evidence type="ECO:0000256" key="13">
    <source>
        <dbReference type="PIRSR" id="PIRSR000382-3"/>
    </source>
</evidence>
<dbReference type="CDD" id="cd03311">
    <property type="entry name" value="CIMS_C_terminal_like"/>
    <property type="match status" value="1"/>
</dbReference>
<dbReference type="RefSeq" id="WP_060777711.1">
    <property type="nucleotide sequence ID" value="NZ_CAJHLH010000003.1"/>
</dbReference>
<feature type="binding site" evidence="10 11">
    <location>
        <position position="561"/>
    </location>
    <ligand>
        <name>5-methyltetrahydropteroyltri-L-glutamate</name>
        <dbReference type="ChEBI" id="CHEBI:58207"/>
    </ligand>
</feature>
<feature type="binding site" evidence="10">
    <location>
        <position position="727"/>
    </location>
    <ligand>
        <name>Zn(2+)</name>
        <dbReference type="ChEBI" id="CHEBI:29105"/>
        <note>catalytic</note>
    </ligand>
</feature>
<evidence type="ECO:0000313" key="19">
    <source>
        <dbReference type="Proteomes" id="UP000594771"/>
    </source>
</evidence>
<evidence type="ECO:0000256" key="10">
    <source>
        <dbReference type="HAMAP-Rule" id="MF_00172"/>
    </source>
</evidence>
<dbReference type="Pfam" id="PF01717">
    <property type="entry name" value="Meth_synt_2"/>
    <property type="match status" value="1"/>
</dbReference>
<feature type="binding site" evidence="10 11">
    <location>
        <begin position="431"/>
        <end position="433"/>
    </location>
    <ligand>
        <name>L-homocysteine</name>
        <dbReference type="ChEBI" id="CHEBI:58199"/>
    </ligand>
</feature>
<comment type="function">
    <text evidence="1 10">Catalyzes the transfer of a methyl group from 5-methyltetrahydrofolate to homocysteine resulting in methionine formation.</text>
</comment>
<feature type="binding site" evidence="10 11">
    <location>
        <begin position="431"/>
        <end position="433"/>
    </location>
    <ligand>
        <name>L-methionine</name>
        <dbReference type="ChEBI" id="CHEBI:57844"/>
    </ligand>
</feature>